<protein>
    <recommendedName>
        <fullName evidence="5">Transducin beta-like protein 2</fullName>
    </recommendedName>
</protein>
<evidence type="ECO:0008006" key="5">
    <source>
        <dbReference type="Google" id="ProtNLM"/>
    </source>
</evidence>
<keyword evidence="1" id="KW-0853">WD repeat</keyword>
<keyword evidence="4" id="KW-1185">Reference proteome</keyword>
<dbReference type="SUPFAM" id="SSF50978">
    <property type="entry name" value="WD40 repeat-like"/>
    <property type="match status" value="1"/>
</dbReference>
<evidence type="ECO:0000256" key="2">
    <source>
        <dbReference type="SAM" id="MobiDB-lite"/>
    </source>
</evidence>
<organism evidence="3 4">
    <name type="scientific">Orchesella dallaii</name>
    <dbReference type="NCBI Taxonomy" id="48710"/>
    <lineage>
        <taxon>Eukaryota</taxon>
        <taxon>Metazoa</taxon>
        <taxon>Ecdysozoa</taxon>
        <taxon>Arthropoda</taxon>
        <taxon>Hexapoda</taxon>
        <taxon>Collembola</taxon>
        <taxon>Entomobryomorpha</taxon>
        <taxon>Entomobryoidea</taxon>
        <taxon>Orchesellidae</taxon>
        <taxon>Orchesellinae</taxon>
        <taxon>Orchesella</taxon>
    </lineage>
</organism>
<dbReference type="Pfam" id="PF00400">
    <property type="entry name" value="WD40"/>
    <property type="match status" value="2"/>
</dbReference>
<gene>
    <name evidence="3" type="ORF">ODALV1_LOCUS23401</name>
</gene>
<comment type="caution">
    <text evidence="3">The sequence shown here is derived from an EMBL/GenBank/DDBJ whole genome shotgun (WGS) entry which is preliminary data.</text>
</comment>
<feature type="region of interest" description="Disordered" evidence="2">
    <location>
        <begin position="33"/>
        <end position="76"/>
    </location>
</feature>
<dbReference type="InterPro" id="IPR015943">
    <property type="entry name" value="WD40/YVTN_repeat-like_dom_sf"/>
</dbReference>
<proteinExistence type="predicted"/>
<dbReference type="Proteomes" id="UP001642540">
    <property type="component" value="Unassembled WGS sequence"/>
</dbReference>
<reference evidence="3 4" key="1">
    <citation type="submission" date="2024-08" db="EMBL/GenBank/DDBJ databases">
        <authorList>
            <person name="Cucini C."/>
            <person name="Frati F."/>
        </authorList>
    </citation>
    <scope>NUCLEOTIDE SEQUENCE [LARGE SCALE GENOMIC DNA]</scope>
</reference>
<dbReference type="EMBL" id="CAXLJM020000078">
    <property type="protein sequence ID" value="CAL8129699.1"/>
    <property type="molecule type" value="Genomic_DNA"/>
</dbReference>
<dbReference type="PANTHER" id="PTHR44321">
    <property type="entry name" value="TRANSDUCIN BETA-LIKE PROTEIN 2"/>
    <property type="match status" value="1"/>
</dbReference>
<feature type="repeat" description="WD" evidence="1">
    <location>
        <begin position="87"/>
        <end position="118"/>
    </location>
</feature>
<dbReference type="PANTHER" id="PTHR44321:SF1">
    <property type="entry name" value="TRANSDUCIN BETA-LIKE PROTEIN 2"/>
    <property type="match status" value="1"/>
</dbReference>
<evidence type="ECO:0000256" key="1">
    <source>
        <dbReference type="PROSITE-ProRule" id="PRU00221"/>
    </source>
</evidence>
<dbReference type="InterPro" id="IPR036322">
    <property type="entry name" value="WD40_repeat_dom_sf"/>
</dbReference>
<dbReference type="InterPro" id="IPR042410">
    <property type="entry name" value="WBSCR13"/>
</dbReference>
<dbReference type="PROSITE" id="PS50082">
    <property type="entry name" value="WD_REPEATS_2"/>
    <property type="match status" value="1"/>
</dbReference>
<dbReference type="Gene3D" id="2.130.10.10">
    <property type="entry name" value="YVTN repeat-like/Quinoprotein amine dehydrogenase"/>
    <property type="match status" value="2"/>
</dbReference>
<name>A0ABP1RL39_9HEXA</name>
<dbReference type="PROSITE" id="PS50294">
    <property type="entry name" value="WD_REPEATS_REGION"/>
    <property type="match status" value="1"/>
</dbReference>
<dbReference type="InterPro" id="IPR001680">
    <property type="entry name" value="WD40_rpt"/>
</dbReference>
<evidence type="ECO:0000313" key="4">
    <source>
        <dbReference type="Proteomes" id="UP001642540"/>
    </source>
</evidence>
<evidence type="ECO:0000313" key="3">
    <source>
        <dbReference type="EMBL" id="CAL8129699.1"/>
    </source>
</evidence>
<accession>A0ABP1RL39</accession>
<sequence>MDPVAAAILVVATVAIAWVVAVVFSKKARPVVVETDQDTSDTNGDVNKGKKQAAVGKKGGSKPGKSKTSQQQPAKEKFTHQWLISTMKGHTGLIRGMDLSPNNKFLLTCADDRTVYLWFTKDFSDRDHKSIRVNIPFDCANYVRWSPDSKAFIIAREGEKMLEVYKLGRKPDNSIGNITPSLQWPQNAEKSQDYVGLGVACNGKYVMSCIADGTVELRDKGTILKKFLSPLPKTVGARVSPCGRYIAVFGQQDVVIFLVKFNATSGQVEDVDVKWKVKVKGSSDITSIDFNTDSSKLVMLCQSGSWHLYDTTGSRVNEETKGQIEDAVSTKSNATVALSGDARVVLIGAQNNLYFFSAFSGQLLDQIADVHKDNFACVAFSADSKFAISAGDNVIHVFHNMPWYTETIKKIKTSLQDASVTGSMRSRLTSELSSFEEELKQIDES</sequence>
<dbReference type="SMART" id="SM00320">
    <property type="entry name" value="WD40"/>
    <property type="match status" value="3"/>
</dbReference>